<reference evidence="1" key="1">
    <citation type="submission" date="2020-05" db="EMBL/GenBank/DDBJ databases">
        <authorList>
            <person name="Chiriac C."/>
            <person name="Salcher M."/>
            <person name="Ghai R."/>
            <person name="Kavagutti S V."/>
        </authorList>
    </citation>
    <scope>NUCLEOTIDE SEQUENCE</scope>
</reference>
<proteinExistence type="predicted"/>
<organism evidence="1">
    <name type="scientific">freshwater metagenome</name>
    <dbReference type="NCBI Taxonomy" id="449393"/>
    <lineage>
        <taxon>unclassified sequences</taxon>
        <taxon>metagenomes</taxon>
        <taxon>ecological metagenomes</taxon>
    </lineage>
</organism>
<sequence>MGLGPDPTIEAEAIEAVHLFVEFFEAQIRCTIGTVAGDRSVGARNVKVGVADVPLAAVPSFVAGGAEVIAHGRHGVWGQPVGVFFKGTFGGAGGLSNTVQ</sequence>
<name>A0A6J6MV99_9ZZZZ</name>
<dbReference type="AlphaFoldDB" id="A0A6J6MV99"/>
<evidence type="ECO:0000313" key="1">
    <source>
        <dbReference type="EMBL" id="CAB4677028.1"/>
    </source>
</evidence>
<dbReference type="EMBL" id="CAEZWW010000114">
    <property type="protein sequence ID" value="CAB4677028.1"/>
    <property type="molecule type" value="Genomic_DNA"/>
</dbReference>
<gene>
    <name evidence="1" type="ORF">UFOPK2310_00972</name>
</gene>
<protein>
    <submittedName>
        <fullName evidence="1">Unannotated protein</fullName>
    </submittedName>
</protein>
<accession>A0A6J6MV99</accession>